<dbReference type="InterPro" id="IPR036388">
    <property type="entry name" value="WH-like_DNA-bd_sf"/>
</dbReference>
<dbReference type="EMBL" id="JAEQNE010000002">
    <property type="protein sequence ID" value="MBL0391250.1"/>
    <property type="molecule type" value="Genomic_DNA"/>
</dbReference>
<protein>
    <submittedName>
        <fullName evidence="1">Uncharacterized protein</fullName>
    </submittedName>
</protein>
<dbReference type="AlphaFoldDB" id="A0A936YXD9"/>
<comment type="caution">
    <text evidence="1">The sequence shown here is derived from an EMBL/GenBank/DDBJ whole genome shotgun (WGS) entry which is preliminary data.</text>
</comment>
<sequence length="177" mass="19092">MSLSSDHHLILGLLSSRGTATAADFAAATGKSQPTVSRLLADMAPQIVRIGNARATRYGLPKSIHGRPAQHTLWWTDEQGRRTGVGTLTFLANESVDVESTKLGDYAGESLPWYLMPLRAEGFLGRIAARSMAALGVESEPDRWSLETILYAALQVHDAPASVEGKVSPFLKGKCHH</sequence>
<dbReference type="Proteomes" id="UP000599109">
    <property type="component" value="Unassembled WGS sequence"/>
</dbReference>
<organism evidence="1 2">
    <name type="scientific">Ramlibacter monticola</name>
    <dbReference type="NCBI Taxonomy" id="1926872"/>
    <lineage>
        <taxon>Bacteria</taxon>
        <taxon>Pseudomonadati</taxon>
        <taxon>Pseudomonadota</taxon>
        <taxon>Betaproteobacteria</taxon>
        <taxon>Burkholderiales</taxon>
        <taxon>Comamonadaceae</taxon>
        <taxon>Ramlibacter</taxon>
    </lineage>
</organism>
<reference evidence="1 2" key="1">
    <citation type="journal article" date="2017" name="Int. J. Syst. Evol. Microbiol.">
        <title>Ramlibacter monticola sp. nov., isolated from forest soil.</title>
        <authorList>
            <person name="Chaudhary D.K."/>
            <person name="Kim J."/>
        </authorList>
    </citation>
    <scope>NUCLEOTIDE SEQUENCE [LARGE SCALE GENOMIC DNA]</scope>
    <source>
        <strain evidence="1 2">KACC 19175</strain>
    </source>
</reference>
<keyword evidence="2" id="KW-1185">Reference proteome</keyword>
<accession>A0A936YXD9</accession>
<gene>
    <name evidence="1" type="ORF">JJ685_08880</name>
</gene>
<name>A0A936YXD9_9BURK</name>
<evidence type="ECO:0000313" key="1">
    <source>
        <dbReference type="EMBL" id="MBL0391250.1"/>
    </source>
</evidence>
<evidence type="ECO:0000313" key="2">
    <source>
        <dbReference type="Proteomes" id="UP000599109"/>
    </source>
</evidence>
<proteinExistence type="predicted"/>
<dbReference type="RefSeq" id="WP_201673894.1">
    <property type="nucleotide sequence ID" value="NZ_JAEQNE010000002.1"/>
</dbReference>
<dbReference type="Gene3D" id="1.10.10.10">
    <property type="entry name" value="Winged helix-like DNA-binding domain superfamily/Winged helix DNA-binding domain"/>
    <property type="match status" value="1"/>
</dbReference>